<organism evidence="1 2">
    <name type="scientific">Artomyces pyxidatus</name>
    <dbReference type="NCBI Taxonomy" id="48021"/>
    <lineage>
        <taxon>Eukaryota</taxon>
        <taxon>Fungi</taxon>
        <taxon>Dikarya</taxon>
        <taxon>Basidiomycota</taxon>
        <taxon>Agaricomycotina</taxon>
        <taxon>Agaricomycetes</taxon>
        <taxon>Russulales</taxon>
        <taxon>Auriscalpiaceae</taxon>
        <taxon>Artomyces</taxon>
    </lineage>
</organism>
<evidence type="ECO:0000313" key="2">
    <source>
        <dbReference type="Proteomes" id="UP000814140"/>
    </source>
</evidence>
<protein>
    <submittedName>
        <fullName evidence="1">Uncharacterized protein</fullName>
    </submittedName>
</protein>
<gene>
    <name evidence="1" type="ORF">BV25DRAFT_1341591</name>
</gene>
<proteinExistence type="predicted"/>
<dbReference type="EMBL" id="MU277242">
    <property type="protein sequence ID" value="KAI0057799.1"/>
    <property type="molecule type" value="Genomic_DNA"/>
</dbReference>
<keyword evidence="2" id="KW-1185">Reference proteome</keyword>
<evidence type="ECO:0000313" key="1">
    <source>
        <dbReference type="EMBL" id="KAI0057799.1"/>
    </source>
</evidence>
<dbReference type="Proteomes" id="UP000814140">
    <property type="component" value="Unassembled WGS sequence"/>
</dbReference>
<comment type="caution">
    <text evidence="1">The sequence shown here is derived from an EMBL/GenBank/DDBJ whole genome shotgun (WGS) entry which is preliminary data.</text>
</comment>
<accession>A0ACB8SMS5</accession>
<reference evidence="1" key="1">
    <citation type="submission" date="2021-03" db="EMBL/GenBank/DDBJ databases">
        <authorList>
            <consortium name="DOE Joint Genome Institute"/>
            <person name="Ahrendt S."/>
            <person name="Looney B.P."/>
            <person name="Miyauchi S."/>
            <person name="Morin E."/>
            <person name="Drula E."/>
            <person name="Courty P.E."/>
            <person name="Chicoki N."/>
            <person name="Fauchery L."/>
            <person name="Kohler A."/>
            <person name="Kuo A."/>
            <person name="Labutti K."/>
            <person name="Pangilinan J."/>
            <person name="Lipzen A."/>
            <person name="Riley R."/>
            <person name="Andreopoulos W."/>
            <person name="He G."/>
            <person name="Johnson J."/>
            <person name="Barry K.W."/>
            <person name="Grigoriev I.V."/>
            <person name="Nagy L."/>
            <person name="Hibbett D."/>
            <person name="Henrissat B."/>
            <person name="Matheny P.B."/>
            <person name="Labbe J."/>
            <person name="Martin F."/>
        </authorList>
    </citation>
    <scope>NUCLEOTIDE SEQUENCE</scope>
    <source>
        <strain evidence="1">HHB10654</strain>
    </source>
</reference>
<sequence>MTLGVSLDHVLARIVPRTFIEGYLLISKRSPSSTWCVRPCTALTLHKDRACCEFLCPRKREMQPVQYVLPLNLDGLQTPYRWQELLLQSSAHLRLFLCDEALDPTFNFKPKHGYASLLLDFFPWGSIIPALIDPFPASRATWISDHNWGQYSDSPFFQVLSVSRIHRIPKGVIPLLGHLDNRLAPSCLEIPVHK</sequence>
<reference evidence="1" key="2">
    <citation type="journal article" date="2022" name="New Phytol.">
        <title>Evolutionary transition to the ectomycorrhizal habit in the genomes of a hyperdiverse lineage of mushroom-forming fungi.</title>
        <authorList>
            <person name="Looney B."/>
            <person name="Miyauchi S."/>
            <person name="Morin E."/>
            <person name="Drula E."/>
            <person name="Courty P.E."/>
            <person name="Kohler A."/>
            <person name="Kuo A."/>
            <person name="LaButti K."/>
            <person name="Pangilinan J."/>
            <person name="Lipzen A."/>
            <person name="Riley R."/>
            <person name="Andreopoulos W."/>
            <person name="He G."/>
            <person name="Johnson J."/>
            <person name="Nolan M."/>
            <person name="Tritt A."/>
            <person name="Barry K.W."/>
            <person name="Grigoriev I.V."/>
            <person name="Nagy L.G."/>
            <person name="Hibbett D."/>
            <person name="Henrissat B."/>
            <person name="Matheny P.B."/>
            <person name="Labbe J."/>
            <person name="Martin F.M."/>
        </authorList>
    </citation>
    <scope>NUCLEOTIDE SEQUENCE</scope>
    <source>
        <strain evidence="1">HHB10654</strain>
    </source>
</reference>
<name>A0ACB8SMS5_9AGAM</name>